<feature type="signal peptide" evidence="1">
    <location>
        <begin position="1"/>
        <end position="17"/>
    </location>
</feature>
<evidence type="ECO:0000313" key="2">
    <source>
        <dbReference type="EMBL" id="EKC99136.1"/>
    </source>
</evidence>
<dbReference type="InParanoid" id="K1VJ50"/>
<evidence type="ECO:0000313" key="3">
    <source>
        <dbReference type="Proteomes" id="UP000006757"/>
    </source>
</evidence>
<dbReference type="HOGENOM" id="CLU_2016820_0_0_1"/>
<organism evidence="2 3">
    <name type="scientific">Trichosporon asahii var. asahii (strain CBS 8904)</name>
    <name type="common">Yeast</name>
    <dbReference type="NCBI Taxonomy" id="1220162"/>
    <lineage>
        <taxon>Eukaryota</taxon>
        <taxon>Fungi</taxon>
        <taxon>Dikarya</taxon>
        <taxon>Basidiomycota</taxon>
        <taxon>Agaricomycotina</taxon>
        <taxon>Tremellomycetes</taxon>
        <taxon>Trichosporonales</taxon>
        <taxon>Trichosporonaceae</taxon>
        <taxon>Trichosporon</taxon>
    </lineage>
</organism>
<evidence type="ECO:0000256" key="1">
    <source>
        <dbReference type="SAM" id="SignalP"/>
    </source>
</evidence>
<dbReference type="EMBL" id="AMBO01000375">
    <property type="protein sequence ID" value="EKC99136.1"/>
    <property type="molecule type" value="Genomic_DNA"/>
</dbReference>
<name>K1VJ50_TRIAC</name>
<protein>
    <submittedName>
        <fullName evidence="2">Uncharacterized protein</fullName>
    </submittedName>
</protein>
<gene>
    <name evidence="2" type="ORF">A1Q2_06540</name>
</gene>
<proteinExistence type="predicted"/>
<accession>K1VJ50</accession>
<dbReference type="Proteomes" id="UP000006757">
    <property type="component" value="Unassembled WGS sequence"/>
</dbReference>
<keyword evidence="1" id="KW-0732">Signal</keyword>
<sequence>MLQLTYLSVLFATLAMADFKLVPFPTRVLIHPAGQPNYCINYVTTKNTPPYEFKLRMAARTGTATSTPPKNGDLASITECSDGVNEWQKFYHLTTDGRGSLTVGPTETRKLPLHSALTSSDVP</sequence>
<reference evidence="2 3" key="1">
    <citation type="journal article" date="2012" name="Eukaryot. Cell">
        <title>Genome sequence of the Trichosporon asahii environmental strain CBS 8904.</title>
        <authorList>
            <person name="Yang R.Y."/>
            <person name="Li H.T."/>
            <person name="Zhu H."/>
            <person name="Zhou G.P."/>
            <person name="Wang M."/>
            <person name="Wang L."/>
        </authorList>
    </citation>
    <scope>NUCLEOTIDE SEQUENCE [LARGE SCALE GENOMIC DNA]</scope>
    <source>
        <strain evidence="2 3">CBS 8904</strain>
    </source>
</reference>
<keyword evidence="3" id="KW-1185">Reference proteome</keyword>
<comment type="caution">
    <text evidence="2">The sequence shown here is derived from an EMBL/GenBank/DDBJ whole genome shotgun (WGS) entry which is preliminary data.</text>
</comment>
<feature type="chain" id="PRO_5003852158" evidence="1">
    <location>
        <begin position="18"/>
        <end position="123"/>
    </location>
</feature>
<dbReference type="AlphaFoldDB" id="K1VJ50"/>